<keyword evidence="3" id="KW-1185">Reference proteome</keyword>
<keyword evidence="1" id="KW-0472">Membrane</keyword>
<name>A0A5Q3Q799_9PSEU</name>
<proteinExistence type="predicted"/>
<evidence type="ECO:0000313" key="3">
    <source>
        <dbReference type="Proteomes" id="UP000371041"/>
    </source>
</evidence>
<feature type="transmembrane region" description="Helical" evidence="1">
    <location>
        <begin position="42"/>
        <end position="63"/>
    </location>
</feature>
<dbReference type="Pfam" id="PF11239">
    <property type="entry name" value="DUF3040"/>
    <property type="match status" value="1"/>
</dbReference>
<dbReference type="EMBL" id="CP045929">
    <property type="protein sequence ID" value="QGK70541.1"/>
    <property type="molecule type" value="Genomic_DNA"/>
</dbReference>
<evidence type="ECO:0000256" key="1">
    <source>
        <dbReference type="SAM" id="Phobius"/>
    </source>
</evidence>
<dbReference type="AlphaFoldDB" id="A0A5Q3Q799"/>
<keyword evidence="1" id="KW-1133">Transmembrane helix</keyword>
<dbReference type="InterPro" id="IPR021401">
    <property type="entry name" value="DUF3040"/>
</dbReference>
<protein>
    <submittedName>
        <fullName evidence="2">DUF3040 domain-containing protein</fullName>
    </submittedName>
</protein>
<reference evidence="3" key="1">
    <citation type="submission" date="2019-11" db="EMBL/GenBank/DDBJ databases">
        <title>The complete genome sequence of Saccharopolyspora sp. E2A.</title>
        <authorList>
            <person name="Zhang G."/>
        </authorList>
    </citation>
    <scope>NUCLEOTIDE SEQUENCE [LARGE SCALE GENOMIC DNA]</scope>
    <source>
        <strain evidence="3">E2A</strain>
    </source>
</reference>
<keyword evidence="1" id="KW-0812">Transmembrane</keyword>
<dbReference type="KEGG" id="sace:GIY23_14330"/>
<dbReference type="Proteomes" id="UP000371041">
    <property type="component" value="Chromosome"/>
</dbReference>
<sequence>MCGGGDVRREDRRALDEIEERLVAEAPSLATQLATGSIETRALGWGVGAWLWSCTALVLVVASASLGEVLAAMQAGFCAAALIGLRQWEITAQ</sequence>
<accession>A0A5Q3Q799</accession>
<gene>
    <name evidence="2" type="ORF">GIY23_14330</name>
</gene>
<organism evidence="2 3">
    <name type="scientific">Allosaccharopolyspora coralli</name>
    <dbReference type="NCBI Taxonomy" id="2665642"/>
    <lineage>
        <taxon>Bacteria</taxon>
        <taxon>Bacillati</taxon>
        <taxon>Actinomycetota</taxon>
        <taxon>Actinomycetes</taxon>
        <taxon>Pseudonocardiales</taxon>
        <taxon>Pseudonocardiaceae</taxon>
        <taxon>Allosaccharopolyspora</taxon>
    </lineage>
</organism>
<evidence type="ECO:0000313" key="2">
    <source>
        <dbReference type="EMBL" id="QGK70541.1"/>
    </source>
</evidence>